<keyword evidence="4 7" id="KW-0808">Transferase</keyword>
<evidence type="ECO:0000256" key="1">
    <source>
        <dbReference type="ARBA" id="ARBA00000142"/>
    </source>
</evidence>
<dbReference type="Pfam" id="PF02390">
    <property type="entry name" value="Methyltransf_4"/>
    <property type="match status" value="2"/>
</dbReference>
<feature type="binding site" evidence="7">
    <location>
        <position position="118"/>
    </location>
    <ligand>
        <name>S-adenosyl-L-methionine</name>
        <dbReference type="ChEBI" id="CHEBI:59789"/>
    </ligand>
</feature>
<organism evidence="9 10">
    <name type="scientific">Gulosibacter bifidus</name>
    <dbReference type="NCBI Taxonomy" id="272239"/>
    <lineage>
        <taxon>Bacteria</taxon>
        <taxon>Bacillati</taxon>
        <taxon>Actinomycetota</taxon>
        <taxon>Actinomycetes</taxon>
        <taxon>Micrococcales</taxon>
        <taxon>Microbacteriaceae</taxon>
        <taxon>Gulosibacter</taxon>
    </lineage>
</organism>
<dbReference type="SUPFAM" id="SSF53335">
    <property type="entry name" value="S-adenosyl-L-methionine-dependent methyltransferases"/>
    <property type="match status" value="1"/>
</dbReference>
<evidence type="ECO:0000256" key="5">
    <source>
        <dbReference type="ARBA" id="ARBA00022691"/>
    </source>
</evidence>
<accession>A0ABW5RKI0</accession>
<dbReference type="PANTHER" id="PTHR23417">
    <property type="entry name" value="3-DEOXY-D-MANNO-OCTULOSONIC-ACID TRANSFERASE/TRNA GUANINE-N 7 - -METHYLTRANSFERASE"/>
    <property type="match status" value="1"/>
</dbReference>
<feature type="binding site" evidence="7">
    <location>
        <position position="208"/>
    </location>
    <ligand>
        <name>substrate</name>
    </ligand>
</feature>
<protein>
    <recommendedName>
        <fullName evidence="7">tRNA (guanine-N(7)-)-methyltransferase</fullName>
        <ecNumber evidence="7">2.1.1.33</ecNumber>
    </recommendedName>
    <alternativeName>
        <fullName evidence="7">tRNA (guanine(46)-N(7))-methyltransferase</fullName>
    </alternativeName>
    <alternativeName>
        <fullName evidence="7">tRNA(m7G46)-methyltransferase</fullName>
    </alternativeName>
</protein>
<dbReference type="InterPro" id="IPR003358">
    <property type="entry name" value="tRNA_(Gua-N-7)_MeTrfase_Trmb"/>
</dbReference>
<comment type="caution">
    <text evidence="7">Lacks conserved residue(s) required for the propagation of feature annotation.</text>
</comment>
<dbReference type="PROSITE" id="PS51625">
    <property type="entry name" value="SAM_MT_TRMB"/>
    <property type="match status" value="1"/>
</dbReference>
<reference evidence="10" key="1">
    <citation type="journal article" date="2019" name="Int. J. Syst. Evol. Microbiol.">
        <title>The Global Catalogue of Microorganisms (GCM) 10K type strain sequencing project: providing services to taxonomists for standard genome sequencing and annotation.</title>
        <authorList>
            <consortium name="The Broad Institute Genomics Platform"/>
            <consortium name="The Broad Institute Genome Sequencing Center for Infectious Disease"/>
            <person name="Wu L."/>
            <person name="Ma J."/>
        </authorList>
    </citation>
    <scope>NUCLEOTIDE SEQUENCE [LARGE SCALE GENOMIC DNA]</scope>
    <source>
        <strain evidence="10">TISTR 1511</strain>
    </source>
</reference>
<gene>
    <name evidence="7" type="primary">trmB</name>
    <name evidence="9" type="ORF">ACFSUQ_09080</name>
</gene>
<keyword evidence="6 7" id="KW-0819">tRNA processing</keyword>
<dbReference type="EC" id="2.1.1.33" evidence="7"/>
<sequence>MTAPGTPAELAVEGSDADAIADRKAEARSKYRIRSFSMRGHNRMARDYDEVLEQHAPTYLIDLPAGPSTATIAADARVDLDAEFGRRAPLVVEIGPGNGEQLTHAAAAHPDWNFVAFEAWHPGVAKCIGNFARAGLTNVRIIEADAAQALPIIFGLEVSTDELATQGGYGVGVDGTGATTGRRDPSHPNASNPLAHELWTFFPDPWRKARHHKRRLVNEVFASTVAGILEPGGTWRLATDWENYAWQMRNVVEDSPHFDNPHLGERPDPADDEPERGGFAPRFEGRLLTHFEERGQLAGRPAHDIVGVRKELA</sequence>
<dbReference type="Proteomes" id="UP001597453">
    <property type="component" value="Unassembled WGS sequence"/>
</dbReference>
<dbReference type="PANTHER" id="PTHR23417:SF14">
    <property type="entry name" value="PENTACOTRIPEPTIDE-REPEAT REGION OF PRORP DOMAIN-CONTAINING PROTEIN"/>
    <property type="match status" value="1"/>
</dbReference>
<feature type="binding site" evidence="7">
    <location>
        <position position="93"/>
    </location>
    <ligand>
        <name>S-adenosyl-L-methionine</name>
        <dbReference type="ChEBI" id="CHEBI:59789"/>
    </ligand>
</feature>
<dbReference type="InterPro" id="IPR055361">
    <property type="entry name" value="tRNA_methyltr_TrmB_bact"/>
</dbReference>
<keyword evidence="10" id="KW-1185">Reference proteome</keyword>
<evidence type="ECO:0000313" key="9">
    <source>
        <dbReference type="EMBL" id="MFD2675442.1"/>
    </source>
</evidence>
<feature type="binding site" evidence="7">
    <location>
        <position position="240"/>
    </location>
    <ligand>
        <name>substrate</name>
    </ligand>
</feature>
<proteinExistence type="inferred from homology"/>
<evidence type="ECO:0000256" key="8">
    <source>
        <dbReference type="SAM" id="MobiDB-lite"/>
    </source>
</evidence>
<feature type="binding site" evidence="7">
    <location>
        <position position="204"/>
    </location>
    <ligand>
        <name>S-adenosyl-L-methionine</name>
        <dbReference type="ChEBI" id="CHEBI:59789"/>
    </ligand>
</feature>
<dbReference type="RefSeq" id="WP_245610564.1">
    <property type="nucleotide sequence ID" value="NZ_JBHUNF010000009.1"/>
</dbReference>
<evidence type="ECO:0000256" key="7">
    <source>
        <dbReference type="HAMAP-Rule" id="MF_01057"/>
    </source>
</evidence>
<evidence type="ECO:0000256" key="4">
    <source>
        <dbReference type="ARBA" id="ARBA00022679"/>
    </source>
</evidence>
<evidence type="ECO:0000256" key="6">
    <source>
        <dbReference type="ARBA" id="ARBA00022694"/>
    </source>
</evidence>
<feature type="region of interest" description="Disordered" evidence="8">
    <location>
        <begin position="256"/>
        <end position="279"/>
    </location>
</feature>
<dbReference type="HAMAP" id="MF_01057">
    <property type="entry name" value="tRNA_methyltr_TrmB"/>
    <property type="match status" value="1"/>
</dbReference>
<evidence type="ECO:0000256" key="2">
    <source>
        <dbReference type="ARBA" id="ARBA00003015"/>
    </source>
</evidence>
<comment type="catalytic activity">
    <reaction evidence="1 7">
        <text>guanosine(46) in tRNA + S-adenosyl-L-methionine = N(7)-methylguanosine(46) in tRNA + S-adenosyl-L-homocysteine</text>
        <dbReference type="Rhea" id="RHEA:42708"/>
        <dbReference type="Rhea" id="RHEA-COMP:10188"/>
        <dbReference type="Rhea" id="RHEA-COMP:10189"/>
        <dbReference type="ChEBI" id="CHEBI:57856"/>
        <dbReference type="ChEBI" id="CHEBI:59789"/>
        <dbReference type="ChEBI" id="CHEBI:74269"/>
        <dbReference type="ChEBI" id="CHEBI:74480"/>
        <dbReference type="EC" id="2.1.1.33"/>
    </reaction>
</comment>
<comment type="function">
    <text evidence="2 7">Catalyzes the formation of N(7)-methylguanine at position 46 (m7G46) in tRNA.</text>
</comment>
<dbReference type="EMBL" id="JBHUNF010000009">
    <property type="protein sequence ID" value="MFD2675442.1"/>
    <property type="molecule type" value="Genomic_DNA"/>
</dbReference>
<evidence type="ECO:0000256" key="3">
    <source>
        <dbReference type="ARBA" id="ARBA00022603"/>
    </source>
</evidence>
<keyword evidence="5 7" id="KW-0949">S-adenosyl-L-methionine</keyword>
<name>A0ABW5RKI0_9MICO</name>
<dbReference type="Gene3D" id="3.40.50.150">
    <property type="entry name" value="Vaccinia Virus protein VP39"/>
    <property type="match status" value="1"/>
</dbReference>
<feature type="compositionally biased region" description="Basic and acidic residues" evidence="8">
    <location>
        <begin position="256"/>
        <end position="269"/>
    </location>
</feature>
<comment type="pathway">
    <text evidence="7">tRNA modification; N(7)-methylguanine-tRNA biosynthesis.</text>
</comment>
<evidence type="ECO:0000313" key="10">
    <source>
        <dbReference type="Proteomes" id="UP001597453"/>
    </source>
</evidence>
<dbReference type="InterPro" id="IPR029063">
    <property type="entry name" value="SAM-dependent_MTases_sf"/>
</dbReference>
<feature type="binding site" evidence="7">
    <location>
        <position position="145"/>
    </location>
    <ligand>
        <name>S-adenosyl-L-methionine</name>
        <dbReference type="ChEBI" id="CHEBI:59789"/>
    </ligand>
</feature>
<keyword evidence="3 7" id="KW-0489">Methyltransferase</keyword>
<feature type="binding site" evidence="7">
    <location>
        <begin position="289"/>
        <end position="292"/>
    </location>
    <ligand>
        <name>substrate</name>
    </ligand>
</feature>
<comment type="caution">
    <text evidence="9">The sequence shown here is derived from an EMBL/GenBank/DDBJ whole genome shotgun (WGS) entry which is preliminary data.</text>
</comment>
<comment type="similarity">
    <text evidence="7">Belongs to the class I-like SAM-binding methyltransferase superfamily. TrmB family.</text>
</comment>